<proteinExistence type="predicted"/>
<sequence>MLLAMAQNIFEYTDTITVAQDALTTDKSATLVDALATTKTAFILPANGTIALDVRFRGIAAEGEDSILNLYAMRGNT</sequence>
<gene>
    <name evidence="1" type="ORF">S01H1_17963</name>
</gene>
<feature type="non-terminal residue" evidence="1">
    <location>
        <position position="77"/>
    </location>
</feature>
<evidence type="ECO:0000313" key="1">
    <source>
        <dbReference type="EMBL" id="GAF76410.1"/>
    </source>
</evidence>
<accession>X0TJY7</accession>
<reference evidence="1" key="1">
    <citation type="journal article" date="2014" name="Front. Microbiol.">
        <title>High frequency of phylogenetically diverse reductive dehalogenase-homologous genes in deep subseafloor sedimentary metagenomes.</title>
        <authorList>
            <person name="Kawai M."/>
            <person name="Futagami T."/>
            <person name="Toyoda A."/>
            <person name="Takaki Y."/>
            <person name="Nishi S."/>
            <person name="Hori S."/>
            <person name="Arai W."/>
            <person name="Tsubouchi T."/>
            <person name="Morono Y."/>
            <person name="Uchiyama I."/>
            <person name="Ito T."/>
            <person name="Fujiyama A."/>
            <person name="Inagaki F."/>
            <person name="Takami H."/>
        </authorList>
    </citation>
    <scope>NUCLEOTIDE SEQUENCE</scope>
    <source>
        <strain evidence="1">Expedition CK06-06</strain>
    </source>
</reference>
<protein>
    <submittedName>
        <fullName evidence="1">Uncharacterized protein</fullName>
    </submittedName>
</protein>
<name>X0TJY7_9ZZZZ</name>
<dbReference type="EMBL" id="BARS01009562">
    <property type="protein sequence ID" value="GAF76410.1"/>
    <property type="molecule type" value="Genomic_DNA"/>
</dbReference>
<comment type="caution">
    <text evidence="1">The sequence shown here is derived from an EMBL/GenBank/DDBJ whole genome shotgun (WGS) entry which is preliminary data.</text>
</comment>
<organism evidence="1">
    <name type="scientific">marine sediment metagenome</name>
    <dbReference type="NCBI Taxonomy" id="412755"/>
    <lineage>
        <taxon>unclassified sequences</taxon>
        <taxon>metagenomes</taxon>
        <taxon>ecological metagenomes</taxon>
    </lineage>
</organism>
<dbReference type="AlphaFoldDB" id="X0TJY7"/>